<gene>
    <name evidence="3" type="ORF">PR001_g9929</name>
</gene>
<feature type="chain" id="PRO_5025613351" description="Pectate lyase" evidence="2">
    <location>
        <begin position="20"/>
        <end position="142"/>
    </location>
</feature>
<proteinExistence type="predicted"/>
<evidence type="ECO:0000313" key="3">
    <source>
        <dbReference type="EMBL" id="KAE9033951.1"/>
    </source>
</evidence>
<dbReference type="EMBL" id="QXFV01000567">
    <property type="protein sequence ID" value="KAE9033951.1"/>
    <property type="molecule type" value="Genomic_DNA"/>
</dbReference>
<evidence type="ECO:0000256" key="1">
    <source>
        <dbReference type="SAM" id="MobiDB-lite"/>
    </source>
</evidence>
<evidence type="ECO:0000313" key="4">
    <source>
        <dbReference type="Proteomes" id="UP000429607"/>
    </source>
</evidence>
<organism evidence="3 4">
    <name type="scientific">Phytophthora rubi</name>
    <dbReference type="NCBI Taxonomy" id="129364"/>
    <lineage>
        <taxon>Eukaryota</taxon>
        <taxon>Sar</taxon>
        <taxon>Stramenopiles</taxon>
        <taxon>Oomycota</taxon>
        <taxon>Peronosporomycetes</taxon>
        <taxon>Peronosporales</taxon>
        <taxon>Peronosporaceae</taxon>
        <taxon>Phytophthora</taxon>
    </lineage>
</organism>
<keyword evidence="2" id="KW-0732">Signal</keyword>
<reference evidence="3 4" key="1">
    <citation type="submission" date="2018-09" db="EMBL/GenBank/DDBJ databases">
        <title>Genomic investigation of the strawberry pathogen Phytophthora fragariae indicates pathogenicity is determined by transcriptional variation in three key races.</title>
        <authorList>
            <person name="Adams T.M."/>
            <person name="Armitage A.D."/>
            <person name="Sobczyk M.K."/>
            <person name="Bates H.J."/>
            <person name="Dunwell J.M."/>
            <person name="Nellist C.F."/>
            <person name="Harrison R.J."/>
        </authorList>
    </citation>
    <scope>NUCLEOTIDE SEQUENCE [LARGE SCALE GENOMIC DNA]</scope>
    <source>
        <strain evidence="3 4">SCRP249</strain>
    </source>
</reference>
<evidence type="ECO:0008006" key="5">
    <source>
        <dbReference type="Google" id="ProtNLM"/>
    </source>
</evidence>
<protein>
    <recommendedName>
        <fullName evidence="5">Pectate lyase</fullName>
    </recommendedName>
</protein>
<feature type="region of interest" description="Disordered" evidence="1">
    <location>
        <begin position="77"/>
        <end position="115"/>
    </location>
</feature>
<name>A0A6A3MM60_9STRA</name>
<sequence length="142" mass="14119">MKIIASLVVALLAASSVSAEVTCSTFHFEQNSEGNMVIVLDNCNGAVTSGSTVIAGTSPGATTGSSTPSTFNTPTAAVATAPSTPTATGTSTTTGTSTSSAINSGGGGNDNPTNVNDDGLRNCRIDFSCSHKRTVQRCGGRI</sequence>
<evidence type="ECO:0000256" key="2">
    <source>
        <dbReference type="SAM" id="SignalP"/>
    </source>
</evidence>
<dbReference type="Proteomes" id="UP000429607">
    <property type="component" value="Unassembled WGS sequence"/>
</dbReference>
<accession>A0A6A3MM60</accession>
<feature type="compositionally biased region" description="Low complexity" evidence="1">
    <location>
        <begin position="77"/>
        <end position="103"/>
    </location>
</feature>
<comment type="caution">
    <text evidence="3">The sequence shown here is derived from an EMBL/GenBank/DDBJ whole genome shotgun (WGS) entry which is preliminary data.</text>
</comment>
<dbReference type="AlphaFoldDB" id="A0A6A3MM60"/>
<feature type="signal peptide" evidence="2">
    <location>
        <begin position="1"/>
        <end position="19"/>
    </location>
</feature>